<dbReference type="InterPro" id="IPR024775">
    <property type="entry name" value="DinB-like"/>
</dbReference>
<dbReference type="EMBL" id="LDYG01000030">
    <property type="protein sequence ID" value="KUP06139.1"/>
    <property type="molecule type" value="Genomic_DNA"/>
</dbReference>
<dbReference type="RefSeq" id="WP_059351200.1">
    <property type="nucleotide sequence ID" value="NZ_LDYG01000030.1"/>
</dbReference>
<keyword evidence="3" id="KW-1185">Reference proteome</keyword>
<name>A0A147K7K8_9BACI</name>
<evidence type="ECO:0000313" key="3">
    <source>
        <dbReference type="Proteomes" id="UP000074108"/>
    </source>
</evidence>
<organism evidence="2 3">
    <name type="scientific">Bacillus coahuilensis p1.1.43</name>
    <dbReference type="NCBI Taxonomy" id="1150625"/>
    <lineage>
        <taxon>Bacteria</taxon>
        <taxon>Bacillati</taxon>
        <taxon>Bacillota</taxon>
        <taxon>Bacilli</taxon>
        <taxon>Bacillales</taxon>
        <taxon>Bacillaceae</taxon>
        <taxon>Bacillus</taxon>
    </lineage>
</organism>
<dbReference type="SUPFAM" id="SSF109854">
    <property type="entry name" value="DinB/YfiT-like putative metalloenzymes"/>
    <property type="match status" value="1"/>
</dbReference>
<feature type="domain" description="DinB-like" evidence="1">
    <location>
        <begin position="8"/>
        <end position="155"/>
    </location>
</feature>
<dbReference type="Gene3D" id="1.20.120.450">
    <property type="entry name" value="dinb family like domain"/>
    <property type="match status" value="1"/>
</dbReference>
<evidence type="ECO:0000259" key="1">
    <source>
        <dbReference type="Pfam" id="PF12867"/>
    </source>
</evidence>
<gene>
    <name evidence="2" type="ORF">Q75_09375</name>
</gene>
<dbReference type="Proteomes" id="UP000074108">
    <property type="component" value="Unassembled WGS sequence"/>
</dbReference>
<proteinExistence type="predicted"/>
<dbReference type="AlphaFoldDB" id="A0A147K7K8"/>
<dbReference type="STRING" id="1150625.Q75_09375"/>
<dbReference type="InterPro" id="IPR034660">
    <property type="entry name" value="DinB/YfiT-like"/>
</dbReference>
<dbReference type="Pfam" id="PF12867">
    <property type="entry name" value="DinB_2"/>
    <property type="match status" value="1"/>
</dbReference>
<protein>
    <recommendedName>
        <fullName evidence="1">DinB-like domain-containing protein</fullName>
    </recommendedName>
</protein>
<dbReference type="OrthoDB" id="5464839at2"/>
<accession>A0A147K7K8</accession>
<sequence length="168" mass="19540">MSVVVLTDIRNEVLAKVKGLSPSMLRYKKSEKEWSIIEILEHLFLMEQSVLKGITHALKDDNSPSSKEVPIHLTPLRERKVKAPSFVEPKGQIESLDELVQLLNGSREKLFSLVDDVPLETLQQKSFPHMVFGRVPLHQWILFIGYHEKRHLEQMDELLQYMREKNIS</sequence>
<reference evidence="2 3" key="1">
    <citation type="journal article" date="2016" name="Front. Microbiol.">
        <title>Microevolution Analysis of Bacillus coahuilensis Unveils Differences in Phosphorus Acquisition Strategies and Their Regulation.</title>
        <authorList>
            <person name="Gomez-Lunar Z."/>
            <person name="Hernandez-Gonzalez I."/>
            <person name="Rodriguez-Torres M.D."/>
            <person name="Souza V."/>
            <person name="Olmedo-Alvarez G."/>
        </authorList>
    </citation>
    <scope>NUCLEOTIDE SEQUENCE [LARGE SCALE GENOMIC DNA]</scope>
    <source>
        <strain evidence="3">p1.1.43</strain>
    </source>
</reference>
<evidence type="ECO:0000313" key="2">
    <source>
        <dbReference type="EMBL" id="KUP06139.1"/>
    </source>
</evidence>
<comment type="caution">
    <text evidence="2">The sequence shown here is derived from an EMBL/GenBank/DDBJ whole genome shotgun (WGS) entry which is preliminary data.</text>
</comment>
<dbReference type="PATRIC" id="fig|1150625.3.peg.1989"/>